<evidence type="ECO:0000313" key="4">
    <source>
        <dbReference type="Proteomes" id="UP000235392"/>
    </source>
</evidence>
<evidence type="ECO:0000259" key="2">
    <source>
        <dbReference type="Pfam" id="PF18802"/>
    </source>
</evidence>
<feature type="region of interest" description="Disordered" evidence="1">
    <location>
        <begin position="103"/>
        <end position="141"/>
    </location>
</feature>
<sequence length="1520" mass="173002">MNPNDQMPFYQAPPFQPSNNYPSQSPNTHAFYTLYQHNGAYPQLLTNQQPQLASPPANYHTHAQQYHQNNTFESTNFNLAERPIMQPMAASNVPARRKICNEPYTHQSSPQTNNTHSQSSSISNRGTQQTMNSSRGFATRAEAEGNCVPLASRTTAAPPAPDPQSTSCPNIRQVNSILRRLAKDRAPPEPASSQELAPVPHNGNDTSLPNEQSDSVLRLIPTPHDREEPTENRDQNTNTAENDSNNNTDDRLIQLPDDMMEEIICMELDELRENEALHAKNKRLPAYLKAKLDDMYYEFERQLHILAIRHQLHATLLYTHIGQTNRMRGATNYNNFCRFDPQAREIFSTKDKPLKQRCKEVGKLWSTMDPDIKMQYKDPTFIESICGDVPMTVVNGVIQTVKKRQVASSTLTLASEKKSITFVRRWAKETIDRMNEIAACHNIQGILVIASGRSSGDLFIQGGTKMGVSFLDLLVGAGDPLRKFHTYAAGMSVIAELTNGNPDAPRKTHPTRKRKQPEANGNAADKDQDQEEEDQYCRGQLRDNKAEISRKLVKILNAAGGSNKMIPNVGMFFSIIKKIIQTFGTISFDAEISKWHLNCIYTLNLSTPGSCVKVHEQVPLLQETPDQHVQLDPKGAAESIHFDTKQQQPVDYEALHRGELPLPSSSRALQEHLDSLQETNHGLQETNHDDIATNENWDTFDSGKWETFEETPAQPVTSLSQRIYDFNSCCQRERLVKNWNNIISQLHGVYMLLKIKTGNWTSNNAFDSMEDEFCKCTHFTFRTIDVFDLMWQKRIRQRFCKCTPDIVRLLALGYVASSPVRPKTSFSVRLLKFHNLAWQWCNVATLPFTELLSRWVEEHSGKLHFTDKRRNLRKNLSASVDIFRTLLLMTSEVVNRSLCLTKTETLARTNCAGCFGPTSPEDTHTPRSSVKDSLVVCLDGNFQHRHNAKAGASAPLSIPPVFLEPKRVDLMRDDIANLATLDEPVDPCVESHKAANDKRCETTWKGCDDTGIMGCCCRHDQVLYLANIHRSGEQRCLPLAILKKLLEDLDNSRPVGVLYDIGCSLKKFLDLRSYFAFPEKKDSLRFGTSVFHAYAHEWKCQIKFNPCYNVGWGLSDALSHQCLFHNSEGQASLILWLRKKYSAAKWRRHQAKETLMELLQQGNPFASDGSNYTRQFFRDQWEQEVHYLDHITDEENDRREKLTKLLEKEEALKKLCSDTTDVAKEKSNLLIWGAKRQLYAKAVDIKGVRQPISESQTRGRRVGTKLKEKIYESIKKRKAAVLQIITKYNDRYEAHLRKYNPGASFVPLTWDLFVSFQLDDSFWDDIAFCGSQAPWAVSLPVREGIQTVHIIDRAEEELDMLAQELDRAMTWAVDLSLKLGNLATHIDNLPPGSGVEVTTTRVGTLDLKESQHALKFELVMQLASHHEMMRSWASDVEWLWSQMRAEGSSHPWFQRIWNLNVFPEPIREAPEDVDPELNPVEMDETLQEQAFLEEAEDGELAEDRNVDEMVSDGGWETDPD</sequence>
<feature type="compositionally biased region" description="Polar residues" evidence="1">
    <location>
        <begin position="17"/>
        <end position="27"/>
    </location>
</feature>
<dbReference type="Proteomes" id="UP000235392">
    <property type="component" value="Unassembled WGS sequence"/>
</dbReference>
<feature type="region of interest" description="Disordered" evidence="1">
    <location>
        <begin position="184"/>
        <end position="251"/>
    </location>
</feature>
<feature type="compositionally biased region" description="Low complexity" evidence="1">
    <location>
        <begin position="236"/>
        <end position="247"/>
    </location>
</feature>
<dbReference type="PANTHER" id="PTHR33096:SF1">
    <property type="entry name" value="CXC1-LIKE CYSTEINE CLUSTER ASSOCIATED WITH KDZ TRANSPOSASES DOMAIN-CONTAINING PROTEIN"/>
    <property type="match status" value="1"/>
</dbReference>
<feature type="region of interest" description="Disordered" evidence="1">
    <location>
        <begin position="152"/>
        <end position="171"/>
    </location>
</feature>
<dbReference type="PANTHER" id="PTHR33096">
    <property type="entry name" value="CXC2 DOMAIN-CONTAINING PROTEIN"/>
    <property type="match status" value="1"/>
</dbReference>
<protein>
    <recommendedName>
        <fullName evidence="2">CxC1-like cysteine cluster associated with KDZ transposases domain-containing protein</fullName>
    </recommendedName>
</protein>
<reference evidence="3 4" key="1">
    <citation type="submission" date="2017-11" db="EMBL/GenBank/DDBJ databases">
        <title>De novo assembly and phasing of dikaryotic genomes from two isolates of Puccinia coronata f. sp. avenae, the causal agent of oat crown rust.</title>
        <authorList>
            <person name="Miller M.E."/>
            <person name="Zhang Y."/>
            <person name="Omidvar V."/>
            <person name="Sperschneider J."/>
            <person name="Schwessinger B."/>
            <person name="Raley C."/>
            <person name="Palmer J.M."/>
            <person name="Garnica D."/>
            <person name="Upadhyaya N."/>
            <person name="Rathjen J."/>
            <person name="Taylor J.M."/>
            <person name="Park R.F."/>
            <person name="Dodds P.N."/>
            <person name="Hirsch C.D."/>
            <person name="Kianian S.F."/>
            <person name="Figueroa M."/>
        </authorList>
    </citation>
    <scope>NUCLEOTIDE SEQUENCE [LARGE SCALE GENOMIC DNA]</scope>
    <source>
        <strain evidence="3">12SD80</strain>
    </source>
</reference>
<feature type="domain" description="CxC1-like cysteine cluster associated with KDZ transposases" evidence="2">
    <location>
        <begin position="759"/>
        <end position="860"/>
    </location>
</feature>
<comment type="caution">
    <text evidence="3">The sequence shown here is derived from an EMBL/GenBank/DDBJ whole genome shotgun (WGS) entry which is preliminary data.</text>
</comment>
<feature type="compositionally biased region" description="Polar residues" evidence="1">
    <location>
        <begin position="203"/>
        <end position="215"/>
    </location>
</feature>
<feature type="compositionally biased region" description="Polar residues" evidence="1">
    <location>
        <begin position="104"/>
        <end position="136"/>
    </location>
</feature>
<evidence type="ECO:0000256" key="1">
    <source>
        <dbReference type="SAM" id="MobiDB-lite"/>
    </source>
</evidence>
<dbReference type="Pfam" id="PF18802">
    <property type="entry name" value="CxC1"/>
    <property type="match status" value="1"/>
</dbReference>
<feature type="region of interest" description="Disordered" evidence="1">
    <location>
        <begin position="1"/>
        <end position="27"/>
    </location>
</feature>
<feature type="region of interest" description="Disordered" evidence="1">
    <location>
        <begin position="1490"/>
        <end position="1520"/>
    </location>
</feature>
<feature type="compositionally biased region" description="Basic and acidic residues" evidence="1">
    <location>
        <begin position="223"/>
        <end position="234"/>
    </location>
</feature>
<dbReference type="EMBL" id="PGCI01000615">
    <property type="protein sequence ID" value="PLW24115.1"/>
    <property type="molecule type" value="Genomic_DNA"/>
</dbReference>
<dbReference type="InterPro" id="IPR041320">
    <property type="entry name" value="CxC1"/>
</dbReference>
<dbReference type="InterPro" id="IPR040521">
    <property type="entry name" value="KDZ"/>
</dbReference>
<evidence type="ECO:0000313" key="3">
    <source>
        <dbReference type="EMBL" id="PLW24115.1"/>
    </source>
</evidence>
<dbReference type="Pfam" id="PF18758">
    <property type="entry name" value="KDZ"/>
    <property type="match status" value="1"/>
</dbReference>
<feature type="region of interest" description="Disordered" evidence="1">
    <location>
        <begin position="498"/>
        <end position="535"/>
    </location>
</feature>
<name>A0A2N5TF25_9BASI</name>
<organism evidence="3 4">
    <name type="scientific">Puccinia coronata f. sp. avenae</name>
    <dbReference type="NCBI Taxonomy" id="200324"/>
    <lineage>
        <taxon>Eukaryota</taxon>
        <taxon>Fungi</taxon>
        <taxon>Dikarya</taxon>
        <taxon>Basidiomycota</taxon>
        <taxon>Pucciniomycotina</taxon>
        <taxon>Pucciniomycetes</taxon>
        <taxon>Pucciniales</taxon>
        <taxon>Pucciniaceae</taxon>
        <taxon>Puccinia</taxon>
    </lineage>
</organism>
<accession>A0A2N5TF25</accession>
<gene>
    <name evidence="3" type="ORF">PCASD_06723</name>
</gene>
<feature type="compositionally biased region" description="Acidic residues" evidence="1">
    <location>
        <begin position="1490"/>
        <end position="1500"/>
    </location>
</feature>
<proteinExistence type="predicted"/>